<evidence type="ECO:0000313" key="2">
    <source>
        <dbReference type="Proteomes" id="UP000195991"/>
    </source>
</evidence>
<dbReference type="EMBL" id="FMBI01000021">
    <property type="protein sequence ID" value="SCB89154.1"/>
    <property type="molecule type" value="Genomic_DNA"/>
</dbReference>
<dbReference type="Proteomes" id="UP000195991">
    <property type="component" value="Unassembled WGS sequence"/>
</dbReference>
<gene>
    <name evidence="1" type="ORF">BTT61001_00559</name>
</gene>
<reference evidence="1 2" key="1">
    <citation type="submission" date="2016-08" db="EMBL/GenBank/DDBJ databases">
        <authorList>
            <person name="Seilhamer J.J."/>
        </authorList>
    </citation>
    <scope>NUCLEOTIDE SEQUENCE [LARGE SCALE GENOMIC DNA]</scope>
    <source>
        <strain evidence="1 2">IEBC_T61001</strain>
    </source>
</reference>
<sequence>MKKVVAGILTLAVVLTIVGGVQYTNKPDTYALDANASQEVNL</sequence>
<accession>A0A1C4A375</accession>
<organism evidence="1 2">
    <name type="scientific">Bacillus thuringiensis</name>
    <dbReference type="NCBI Taxonomy" id="1428"/>
    <lineage>
        <taxon>Bacteria</taxon>
        <taxon>Bacillati</taxon>
        <taxon>Bacillota</taxon>
        <taxon>Bacilli</taxon>
        <taxon>Bacillales</taxon>
        <taxon>Bacillaceae</taxon>
        <taxon>Bacillus</taxon>
        <taxon>Bacillus cereus group</taxon>
    </lineage>
</organism>
<dbReference type="AlphaFoldDB" id="A0A1C4A375"/>
<proteinExistence type="predicted"/>
<protein>
    <recommendedName>
        <fullName evidence="3">Phr family secreted Rap phosphatase inhibitor</fullName>
    </recommendedName>
</protein>
<evidence type="ECO:0000313" key="1">
    <source>
        <dbReference type="EMBL" id="SCB89154.1"/>
    </source>
</evidence>
<dbReference type="RefSeq" id="WP_087983415.1">
    <property type="nucleotide sequence ID" value="NZ_FMBI01000021.1"/>
</dbReference>
<name>A0A1C4A375_BACTU</name>
<evidence type="ECO:0008006" key="3">
    <source>
        <dbReference type="Google" id="ProtNLM"/>
    </source>
</evidence>
<dbReference type="NCBIfam" id="NF033801">
    <property type="entry name" value="NprX_fam"/>
    <property type="match status" value="1"/>
</dbReference>